<dbReference type="InterPro" id="IPR011009">
    <property type="entry name" value="Kinase-like_dom_sf"/>
</dbReference>
<organism evidence="1 2">
    <name type="scientific">Kribbella deserti</name>
    <dbReference type="NCBI Taxonomy" id="1926257"/>
    <lineage>
        <taxon>Bacteria</taxon>
        <taxon>Bacillati</taxon>
        <taxon>Actinomycetota</taxon>
        <taxon>Actinomycetes</taxon>
        <taxon>Propionibacteriales</taxon>
        <taxon>Kribbellaceae</taxon>
        <taxon>Kribbella</taxon>
    </lineage>
</organism>
<dbReference type="SUPFAM" id="SSF56112">
    <property type="entry name" value="Protein kinase-like (PK-like)"/>
    <property type="match status" value="1"/>
</dbReference>
<dbReference type="RefSeq" id="WP_380043428.1">
    <property type="nucleotide sequence ID" value="NZ_JBHLTC010000001.1"/>
</dbReference>
<name>A0ABV6QDQ1_9ACTN</name>
<gene>
    <name evidence="1" type="ORF">ACFFGN_01670</name>
</gene>
<reference evidence="1 2" key="1">
    <citation type="submission" date="2024-09" db="EMBL/GenBank/DDBJ databases">
        <authorList>
            <person name="Sun Q."/>
            <person name="Mori K."/>
        </authorList>
    </citation>
    <scope>NUCLEOTIDE SEQUENCE [LARGE SCALE GENOMIC DNA]</scope>
    <source>
        <strain evidence="1 2">CGMCC 1.15906</strain>
    </source>
</reference>
<protein>
    <recommendedName>
        <fullName evidence="3">Aminoglycoside phosphotransferase</fullName>
    </recommendedName>
</protein>
<comment type="caution">
    <text evidence="1">The sequence shown here is derived from an EMBL/GenBank/DDBJ whole genome shotgun (WGS) entry which is preliminary data.</text>
</comment>
<sequence length="306" mass="33597">MREAPGFVSAGDVLAVVRSHWAVEVDAVEHLPVGFGAYHWRGSYGGVARVFVTLDGLEPRHSVESLEGAYAGAAQLAASGLEFVVASLPTRDGVFTASLADGRISCAPWLEGKATGEGPIGSEDLARQNVAALSRLHAATPPSGIPKWRPLVGEDFADSLSELLRDTWRTGPYGERAHRAVGERLEAIRRWTASYHALGRQARERPWVPTHGEPHTVNQVRTDDEVVFVDWESLALAPRERDLRSLVDAGYADLVAPDRDMLRLFDLEWRLDEISQYATWFSQPHTGTANDQVAFTGLLEELARPD</sequence>
<evidence type="ECO:0000313" key="2">
    <source>
        <dbReference type="Proteomes" id="UP001589890"/>
    </source>
</evidence>
<dbReference type="Proteomes" id="UP001589890">
    <property type="component" value="Unassembled WGS sequence"/>
</dbReference>
<keyword evidence="2" id="KW-1185">Reference proteome</keyword>
<accession>A0ABV6QDQ1</accession>
<evidence type="ECO:0000313" key="1">
    <source>
        <dbReference type="EMBL" id="MFC0622751.1"/>
    </source>
</evidence>
<dbReference type="Gene3D" id="3.30.200.20">
    <property type="entry name" value="Phosphorylase Kinase, domain 1"/>
    <property type="match status" value="1"/>
</dbReference>
<evidence type="ECO:0008006" key="3">
    <source>
        <dbReference type="Google" id="ProtNLM"/>
    </source>
</evidence>
<proteinExistence type="predicted"/>
<dbReference type="EMBL" id="JBHLTC010000001">
    <property type="protein sequence ID" value="MFC0622751.1"/>
    <property type="molecule type" value="Genomic_DNA"/>
</dbReference>
<dbReference type="Gene3D" id="1.10.510.10">
    <property type="entry name" value="Transferase(Phosphotransferase) domain 1"/>
    <property type="match status" value="1"/>
</dbReference>